<gene>
    <name evidence="5" type="ORF">RGQ29_025449</name>
</gene>
<protein>
    <recommendedName>
        <fullName evidence="2">Protein SCAR</fullName>
    </recommendedName>
    <alternativeName>
        <fullName evidence="2">Protein WAVE</fullName>
    </alternativeName>
</protein>
<reference evidence="5 6" key="1">
    <citation type="journal article" date="2023" name="G3 (Bethesda)">
        <title>A haplotype-resolved chromosome-scale genome for Quercus rubra L. provides insights into the genetics of adaptive traits for red oak species.</title>
        <authorList>
            <person name="Kapoor B."/>
            <person name="Jenkins J."/>
            <person name="Schmutz J."/>
            <person name="Zhebentyayeva T."/>
            <person name="Kuelheim C."/>
            <person name="Coggeshall M."/>
            <person name="Heim C."/>
            <person name="Lasky J.R."/>
            <person name="Leites L."/>
            <person name="Islam-Faridi N."/>
            <person name="Romero-Severson J."/>
            <person name="DeLeo V.L."/>
            <person name="Lucas S.M."/>
            <person name="Lazic D."/>
            <person name="Gailing O."/>
            <person name="Carlson J."/>
            <person name="Staton M."/>
        </authorList>
    </citation>
    <scope>NUCLEOTIDE SEQUENCE [LARGE SCALE GENOMIC DNA]</scope>
    <source>
        <strain evidence="5">Pseudo-F2</strain>
    </source>
</reference>
<dbReference type="InterPro" id="IPR003124">
    <property type="entry name" value="WH2_dom"/>
</dbReference>
<organism evidence="5 6">
    <name type="scientific">Quercus rubra</name>
    <name type="common">Northern red oak</name>
    <name type="synonym">Quercus borealis</name>
    <dbReference type="NCBI Taxonomy" id="3512"/>
    <lineage>
        <taxon>Eukaryota</taxon>
        <taxon>Viridiplantae</taxon>
        <taxon>Streptophyta</taxon>
        <taxon>Embryophyta</taxon>
        <taxon>Tracheophyta</taxon>
        <taxon>Spermatophyta</taxon>
        <taxon>Magnoliopsida</taxon>
        <taxon>eudicotyledons</taxon>
        <taxon>Gunneridae</taxon>
        <taxon>Pentapetalae</taxon>
        <taxon>rosids</taxon>
        <taxon>fabids</taxon>
        <taxon>Fagales</taxon>
        <taxon>Fagaceae</taxon>
        <taxon>Quercus</taxon>
    </lineage>
</organism>
<dbReference type="Gene3D" id="6.10.280.150">
    <property type="match status" value="2"/>
</dbReference>
<evidence type="ECO:0000259" key="4">
    <source>
        <dbReference type="PROSITE" id="PS51082"/>
    </source>
</evidence>
<proteinExistence type="inferred from homology"/>
<comment type="function">
    <text evidence="2">Involved in regulation of actin and microtubule organization. Part of a WAVE complex that activates the Arp2/3 complex.</text>
</comment>
<dbReference type="GO" id="GO:0005856">
    <property type="term" value="C:cytoskeleton"/>
    <property type="evidence" value="ECO:0007669"/>
    <property type="project" value="UniProtKB-SubCell"/>
</dbReference>
<evidence type="ECO:0000313" key="5">
    <source>
        <dbReference type="EMBL" id="KAK4582275.1"/>
    </source>
</evidence>
<feature type="region of interest" description="Disordered" evidence="3">
    <location>
        <begin position="1151"/>
        <end position="1188"/>
    </location>
</feature>
<dbReference type="PANTHER" id="PTHR12902">
    <property type="entry name" value="WASP-1"/>
    <property type="match status" value="1"/>
</dbReference>
<keyword evidence="2" id="KW-0206">Cytoskeleton</keyword>
<dbReference type="Gene3D" id="1.20.5.340">
    <property type="match status" value="1"/>
</dbReference>
<feature type="region of interest" description="Disordered" evidence="3">
    <location>
        <begin position="182"/>
        <end position="208"/>
    </location>
</feature>
<dbReference type="PANTHER" id="PTHR12902:SF1">
    <property type="entry name" value="WISKOTT-ALDRICH SYNDROME PROTEIN FAMILY MEMBER"/>
    <property type="match status" value="1"/>
</dbReference>
<dbReference type="InterPro" id="IPR028288">
    <property type="entry name" value="SCAR/WAVE_fam"/>
</dbReference>
<dbReference type="Proteomes" id="UP001324115">
    <property type="component" value="Unassembled WGS sequence"/>
</dbReference>
<dbReference type="EMBL" id="JAXUIC010000007">
    <property type="protein sequence ID" value="KAK4582275.1"/>
    <property type="molecule type" value="Genomic_DNA"/>
</dbReference>
<evidence type="ECO:0000256" key="2">
    <source>
        <dbReference type="RuleBase" id="RU367034"/>
    </source>
</evidence>
<feature type="compositionally biased region" description="Basic residues" evidence="3">
    <location>
        <begin position="184"/>
        <end position="195"/>
    </location>
</feature>
<dbReference type="GO" id="GO:0030036">
    <property type="term" value="P:actin cytoskeleton organization"/>
    <property type="evidence" value="ECO:0007669"/>
    <property type="project" value="UniProtKB-UniRule"/>
</dbReference>
<dbReference type="GO" id="GO:0034237">
    <property type="term" value="F:protein kinase A regulatory subunit binding"/>
    <property type="evidence" value="ECO:0007669"/>
    <property type="project" value="TreeGrafter"/>
</dbReference>
<evidence type="ECO:0000256" key="1">
    <source>
        <dbReference type="ARBA" id="ARBA00006993"/>
    </source>
</evidence>
<evidence type="ECO:0000256" key="3">
    <source>
        <dbReference type="SAM" id="MobiDB-lite"/>
    </source>
</evidence>
<feature type="region of interest" description="Disordered" evidence="3">
    <location>
        <begin position="1491"/>
        <end position="1515"/>
    </location>
</feature>
<dbReference type="GO" id="GO:0003779">
    <property type="term" value="F:actin binding"/>
    <property type="evidence" value="ECO:0007669"/>
    <property type="project" value="UniProtKB-UniRule"/>
</dbReference>
<dbReference type="GO" id="GO:0071933">
    <property type="term" value="F:Arp2/3 complex binding"/>
    <property type="evidence" value="ECO:0007669"/>
    <property type="project" value="TreeGrafter"/>
</dbReference>
<comment type="similarity">
    <text evidence="1 2">Belongs to the SCAR/WAVE family.</text>
</comment>
<sequence length="1608" mass="174900">MPLTRYQVRSEFSLADPELYRAADRDDPEALLEGVAMAGLVGVLRQLGDLAEFAAEIFHDLHEEVMATAARGHGLMARVQQLEAEVPSIEKEFLSQTSHSLFFSNAGVDWHPNLRTEQNMITRGDLPRFVMDSYEECRGPPRLFLLDKFDVAGAGACLKRYTDPSFFKVEVASSGKATEVQREKKNRKVKKKGSRWRNGETPEVQPTSHAKLHQLFLEERIENTFSDPARLVKLKKRQLNGYPFDSKTGRSYMEKFLETHTAEHEVVHEKSITSPLKLTVDNYSESGLEILEISTVSPVKKSSQGKGRACSSPNAQEEVSEPYMEKFNRDVIGGKFVQVSEPGNDGDTNDISSSSLDKVAVEKELAVDGDLRTEGSVDGYNSDDLASEIDNYMDALNTIESEFETENEYRPENDQGFFTVKKDGRDSDENEENLALQAQFSDSQSFGNSSVSDYGNGSIKNNRSSFSDSDTLSSLAEHTASGGDGVAKVFPSSETCAAESVDIPSSELMDELEGTKSHDFSVPNGTRIEEDKIPDVGEASCSSCLTDSIPVLLPSDHGVHLSLDTLVGPEVKEATSDSIKIGSKLSDNENGTNLVDSRAVVSDVPSQDIHDICLVSSVESHLDVEEPNVVSDALLHSSDVSKPTLEIERSNFSLNEALQAESADEEYSEKLTDEKIASPHLSSPKESQLHYSASPQEVCSDLIPPTCSSDLIELDDIVSKADDALMVSGINSAPMVETQKMHNFEEQEFLDLMDDVPELKLASAEFVVPYSDKKSHIDGISREDGEEIGTPTCSVEVVEDDAVPLELPYDDPNYLCHKDDVNLDAVVNKPVITDESVSAAAVTSADGDLNDVIKPVITDESVSAAAVTSPDGDLDDVIKPVITESVSAAAVTSADGDLDDVTKPVISDESVSAAAVTGADGDLDDVIKPVITDESVSAAAVTSADGDHLVITDESVSAAAVTSADGDLDDVTKLVITDESVSAAAVTSADGDLDDVIPTSLDLACTASGNHINLEESLSGFSDSNQKGLEFNEAASPECLTETMTQKEVNQLEVAPVDTTLKLLSSDHCNLRMFDDVHESSLGKETQNSSSNNDVTRAPTYLVLSNEQSESKYPHHSYLFENNEDEVSSVTCYLPEPGVPLEKPLQFKADQAEVESLQEDEATSNSLKLQSEQLPSPSHVDQERCEQTQSSNHLQERCFDTPSESCAEHLPCQLSASEFLPQSAALEPDGTKQAMDSLQCALPSFGLLPVAAQVNLEEMPPLPPLPPMQWRMGKAQNASLASDRDLVEASQHVFPPLQPFNYEKAQFGFPASKTGNLQLHNPFLPITAVEEENSQQVSEQVESNLAQPIPFSFQLPTMDSEADSQNNCLSLEGTQTLNPFLTSPAIPNERPEYGFLALEGEKSLSSSNPFSRIPTIEYTTPKYESESSQEKQIKPLNQLEPEIGSEDKTLQPSLQNYSEGVRQNPFETSIPPPTIGAEQPQQDLLTSDGEITQLPGTEEGKPNGNPAIKIPRPRSPLIDAVAAHDKSKLRKVAERVRPQIEPKVDERDSLLEQIRTKSFNLKPAVPTRPSIHGPKTNLKVAAILEKAKTIRQAFAGSDEDDSDGWSDC</sequence>
<dbReference type="GO" id="GO:2000601">
    <property type="term" value="P:positive regulation of Arp2/3 complex-mediated actin nucleation"/>
    <property type="evidence" value="ECO:0007669"/>
    <property type="project" value="TreeGrafter"/>
</dbReference>
<feature type="compositionally biased region" description="Acidic residues" evidence="3">
    <location>
        <begin position="1152"/>
        <end position="1162"/>
    </location>
</feature>
<comment type="caution">
    <text evidence="5">The sequence shown here is derived from an EMBL/GenBank/DDBJ whole genome shotgun (WGS) entry which is preliminary data.</text>
</comment>
<feature type="compositionally biased region" description="Polar residues" evidence="3">
    <location>
        <begin position="1163"/>
        <end position="1176"/>
    </location>
</feature>
<keyword evidence="2" id="KW-0963">Cytoplasm</keyword>
<keyword evidence="2" id="KW-0009">Actin-binding</keyword>
<keyword evidence="6" id="KW-1185">Reference proteome</keyword>
<dbReference type="PROSITE" id="PS51082">
    <property type="entry name" value="WH2"/>
    <property type="match status" value="1"/>
</dbReference>
<evidence type="ECO:0000313" key="6">
    <source>
        <dbReference type="Proteomes" id="UP001324115"/>
    </source>
</evidence>
<comment type="subcellular location">
    <subcellularLocation>
        <location evidence="2">Cytoplasm</location>
        <location evidence="2">Cytoskeleton</location>
    </subcellularLocation>
</comment>
<accession>A0AAN7EXW8</accession>
<name>A0AAN7EXW8_QUERU</name>
<feature type="domain" description="WH2" evidence="4">
    <location>
        <begin position="1546"/>
        <end position="1564"/>
    </location>
</feature>